<dbReference type="GO" id="GO:0004519">
    <property type="term" value="F:endonuclease activity"/>
    <property type="evidence" value="ECO:0007669"/>
    <property type="project" value="UniProtKB-KW"/>
</dbReference>
<dbReference type="SUPFAM" id="SSF52980">
    <property type="entry name" value="Restriction endonuclease-like"/>
    <property type="match status" value="1"/>
</dbReference>
<comment type="caution">
    <text evidence="4">The sequence shown here is derived from an EMBL/GenBank/DDBJ whole genome shotgun (WGS) entry which is preliminary data.</text>
</comment>
<evidence type="ECO:0000259" key="3">
    <source>
        <dbReference type="Pfam" id="PF04471"/>
    </source>
</evidence>
<feature type="transmembrane region" description="Helical" evidence="2">
    <location>
        <begin position="90"/>
        <end position="110"/>
    </location>
</feature>
<feature type="domain" description="Restriction endonuclease type IV Mrr" evidence="3">
    <location>
        <begin position="132"/>
        <end position="245"/>
    </location>
</feature>
<dbReference type="InterPro" id="IPR011335">
    <property type="entry name" value="Restrct_endonuc-II-like"/>
</dbReference>
<accession>A0ABU3B2K0</accession>
<feature type="compositionally biased region" description="Basic residues" evidence="1">
    <location>
        <begin position="266"/>
        <end position="277"/>
    </location>
</feature>
<dbReference type="InterPro" id="IPR011856">
    <property type="entry name" value="tRNA_endonuc-like_dom_sf"/>
</dbReference>
<dbReference type="Proteomes" id="UP001180724">
    <property type="component" value="Unassembled WGS sequence"/>
</dbReference>
<name>A0ABU3B2K0_9ACTN</name>
<dbReference type="PANTHER" id="PTHR30015:SF6">
    <property type="entry name" value="SLL1429 PROTEIN"/>
    <property type="match status" value="1"/>
</dbReference>
<feature type="compositionally biased region" description="Basic and acidic residues" evidence="1">
    <location>
        <begin position="1"/>
        <end position="14"/>
    </location>
</feature>
<feature type="region of interest" description="Disordered" evidence="1">
    <location>
        <begin position="1"/>
        <end position="44"/>
    </location>
</feature>
<evidence type="ECO:0000313" key="5">
    <source>
        <dbReference type="Proteomes" id="UP001180724"/>
    </source>
</evidence>
<dbReference type="InterPro" id="IPR007560">
    <property type="entry name" value="Restrct_endonuc_IV_Mrr"/>
</dbReference>
<feature type="compositionally biased region" description="Low complexity" evidence="1">
    <location>
        <begin position="278"/>
        <end position="291"/>
    </location>
</feature>
<dbReference type="Gene3D" id="3.40.1350.10">
    <property type="match status" value="1"/>
</dbReference>
<sequence>MVESKTHGGERLEDGDTPADLTQRTAVSDGGPDPDLLLDSPDPGRHPAGLERWVSREELRGGVLIGAAVAALAAVVGFGIWLGAWLNEHWGIYAVVPQVVFMLLAVWGLAGDQRRRWEERRARGVRLSLEEIDALHHREFEFAVRDLMRRDGFEAERVGGAHDDVCDVRGVDPDGRIWVVQCKHKRDGWEGKAIGVEVLQRLNGTALTVHGARFAVIVTNGRFTLPAVERSETYGVHLIDRGRLELWAAEGRPLWKLLEGVKPARRLPGQRRRRRPGSARAAAGVPALARQGRPRAR</sequence>
<protein>
    <submittedName>
        <fullName evidence="4">Restriction endonuclease</fullName>
    </submittedName>
</protein>
<dbReference type="PANTHER" id="PTHR30015">
    <property type="entry name" value="MRR RESTRICTION SYSTEM PROTEIN"/>
    <property type="match status" value="1"/>
</dbReference>
<feature type="compositionally biased region" description="Low complexity" evidence="1">
    <location>
        <begin position="28"/>
        <end position="41"/>
    </location>
</feature>
<keyword evidence="2" id="KW-0472">Membrane</keyword>
<dbReference type="RefSeq" id="WP_311585909.1">
    <property type="nucleotide sequence ID" value="NZ_JAVRFH010000149.1"/>
</dbReference>
<proteinExistence type="predicted"/>
<keyword evidence="2" id="KW-1133">Transmembrane helix</keyword>
<feature type="region of interest" description="Disordered" evidence="1">
    <location>
        <begin position="266"/>
        <end position="297"/>
    </location>
</feature>
<dbReference type="Pfam" id="PF04471">
    <property type="entry name" value="Mrr_cat"/>
    <property type="match status" value="1"/>
</dbReference>
<dbReference type="EMBL" id="JAVRFH010000149">
    <property type="protein sequence ID" value="MDT0616454.1"/>
    <property type="molecule type" value="Genomic_DNA"/>
</dbReference>
<evidence type="ECO:0000313" key="4">
    <source>
        <dbReference type="EMBL" id="MDT0616454.1"/>
    </source>
</evidence>
<keyword evidence="4" id="KW-0255">Endonuclease</keyword>
<keyword evidence="4" id="KW-0378">Hydrolase</keyword>
<evidence type="ECO:0000256" key="2">
    <source>
        <dbReference type="SAM" id="Phobius"/>
    </source>
</evidence>
<gene>
    <name evidence="4" type="ORF">RM812_40920</name>
</gene>
<keyword evidence="5" id="KW-1185">Reference proteome</keyword>
<evidence type="ECO:0000256" key="1">
    <source>
        <dbReference type="SAM" id="MobiDB-lite"/>
    </source>
</evidence>
<organism evidence="4 5">
    <name type="scientific">Streptomyces lancefieldiae</name>
    <dbReference type="NCBI Taxonomy" id="3075520"/>
    <lineage>
        <taxon>Bacteria</taxon>
        <taxon>Bacillati</taxon>
        <taxon>Actinomycetota</taxon>
        <taxon>Actinomycetes</taxon>
        <taxon>Kitasatosporales</taxon>
        <taxon>Streptomycetaceae</taxon>
        <taxon>Streptomyces</taxon>
    </lineage>
</organism>
<keyword evidence="4" id="KW-0540">Nuclease</keyword>
<feature type="transmembrane region" description="Helical" evidence="2">
    <location>
        <begin position="62"/>
        <end position="84"/>
    </location>
</feature>
<keyword evidence="2" id="KW-0812">Transmembrane</keyword>
<dbReference type="InterPro" id="IPR052906">
    <property type="entry name" value="Type_IV_Methyl-Rstrct_Enzyme"/>
</dbReference>
<reference evidence="4" key="1">
    <citation type="submission" date="2024-05" db="EMBL/GenBank/DDBJ databases">
        <title>30 novel species of actinomycetes from the DSMZ collection.</title>
        <authorList>
            <person name="Nouioui I."/>
        </authorList>
    </citation>
    <scope>NUCLEOTIDE SEQUENCE</scope>
    <source>
        <strain evidence="4">DSM 40712</strain>
    </source>
</reference>